<comment type="pathway">
    <text evidence="13">Membrane lipid metabolism; glycerophospholipid metabolism.</text>
</comment>
<proteinExistence type="inferred from homology"/>
<feature type="binding site" evidence="13">
    <location>
        <position position="144"/>
    </location>
    <ligand>
        <name>NADPH</name>
        <dbReference type="ChEBI" id="CHEBI:57783"/>
    </ligand>
</feature>
<reference evidence="21" key="1">
    <citation type="submission" date="2016-06" db="EMBL/GenBank/DDBJ databases">
        <authorList>
            <person name="Varghese N."/>
            <person name="Submissions Spin"/>
        </authorList>
    </citation>
    <scope>NUCLEOTIDE SEQUENCE [LARGE SCALE GENOMIC DNA]</scope>
    <source>
        <strain evidence="21">DSM 43909</strain>
    </source>
</reference>
<evidence type="ECO:0000256" key="3">
    <source>
        <dbReference type="ARBA" id="ARBA00022857"/>
    </source>
</evidence>
<evidence type="ECO:0000313" key="21">
    <source>
        <dbReference type="Proteomes" id="UP000198242"/>
    </source>
</evidence>
<keyword evidence="2 13" id="KW-0444">Lipid biosynthesis</keyword>
<feature type="binding site" evidence="16">
    <location>
        <position position="144"/>
    </location>
    <ligand>
        <name>NAD(+)</name>
        <dbReference type="ChEBI" id="CHEBI:57540"/>
    </ligand>
</feature>
<keyword evidence="5 13" id="KW-0520">NAD</keyword>
<keyword evidence="21" id="KW-1185">Reference proteome</keyword>
<evidence type="ECO:0000256" key="9">
    <source>
        <dbReference type="ARBA" id="ARBA00052716"/>
    </source>
</evidence>
<dbReference type="PRINTS" id="PR00077">
    <property type="entry name" value="GPDHDRGNASE"/>
</dbReference>
<comment type="caution">
    <text evidence="13">Lacks conserved residue(s) required for the propagation of feature annotation.</text>
</comment>
<evidence type="ECO:0000256" key="16">
    <source>
        <dbReference type="PIRSR" id="PIRSR000114-3"/>
    </source>
</evidence>
<evidence type="ECO:0000256" key="12">
    <source>
        <dbReference type="ARBA" id="ARBA00080511"/>
    </source>
</evidence>
<feature type="binding site" evidence="13">
    <location>
        <position position="15"/>
    </location>
    <ligand>
        <name>NADPH</name>
        <dbReference type="ChEBI" id="CHEBI:57783"/>
    </ligand>
</feature>
<feature type="binding site" evidence="13">
    <location>
        <position position="37"/>
    </location>
    <ligand>
        <name>NADPH</name>
        <dbReference type="ChEBI" id="CHEBI:57783"/>
    </ligand>
</feature>
<dbReference type="HAMAP" id="MF_00394">
    <property type="entry name" value="NAD_Glyc3P_dehydrog"/>
    <property type="match status" value="1"/>
</dbReference>
<dbReference type="UniPathway" id="UPA00940"/>
<dbReference type="GO" id="GO:0051287">
    <property type="term" value="F:NAD binding"/>
    <property type="evidence" value="ECO:0007669"/>
    <property type="project" value="InterPro"/>
</dbReference>
<accession>A0A1C4ZIG3</accession>
<feature type="domain" description="Glycerol-3-phosphate dehydrogenase NAD-dependent N-terminal" evidence="18">
    <location>
        <begin position="8"/>
        <end position="161"/>
    </location>
</feature>
<dbReference type="InterPro" id="IPR008927">
    <property type="entry name" value="6-PGluconate_DH-like_C_sf"/>
</dbReference>
<dbReference type="NCBIfam" id="NF000942">
    <property type="entry name" value="PRK00094.1-4"/>
    <property type="match status" value="1"/>
</dbReference>
<dbReference type="Pfam" id="PF07479">
    <property type="entry name" value="NAD_Gly3P_dh_C"/>
    <property type="match status" value="1"/>
</dbReference>
<dbReference type="Proteomes" id="UP000198242">
    <property type="component" value="Chromosome I"/>
</dbReference>
<evidence type="ECO:0000256" key="5">
    <source>
        <dbReference type="ARBA" id="ARBA00023027"/>
    </source>
</evidence>
<evidence type="ECO:0000259" key="18">
    <source>
        <dbReference type="Pfam" id="PF01210"/>
    </source>
</evidence>
<keyword evidence="7 13" id="KW-0594">Phospholipid biosynthesis</keyword>
<evidence type="ECO:0000256" key="10">
    <source>
        <dbReference type="ARBA" id="ARBA00066687"/>
    </source>
</evidence>
<evidence type="ECO:0000256" key="11">
    <source>
        <dbReference type="ARBA" id="ARBA00069372"/>
    </source>
</evidence>
<dbReference type="Pfam" id="PF01210">
    <property type="entry name" value="NAD_Gly3P_dh_N"/>
    <property type="match status" value="1"/>
</dbReference>
<evidence type="ECO:0000256" key="7">
    <source>
        <dbReference type="ARBA" id="ARBA00023209"/>
    </source>
</evidence>
<dbReference type="InterPro" id="IPR036291">
    <property type="entry name" value="NAD(P)-bd_dom_sf"/>
</dbReference>
<feature type="binding site" evidence="13">
    <location>
        <position position="248"/>
    </location>
    <ligand>
        <name>sn-glycerol 3-phosphate</name>
        <dbReference type="ChEBI" id="CHEBI:57597"/>
    </ligand>
</feature>
<evidence type="ECO:0000256" key="1">
    <source>
        <dbReference type="ARBA" id="ARBA00011009"/>
    </source>
</evidence>
<feature type="binding site" evidence="13">
    <location>
        <position position="285"/>
    </location>
    <ligand>
        <name>NADPH</name>
        <dbReference type="ChEBI" id="CHEBI:57783"/>
    </ligand>
</feature>
<comment type="similarity">
    <text evidence="1 13 17">Belongs to the NAD-dependent glycerol-3-phosphate dehydrogenase family.</text>
</comment>
<evidence type="ECO:0000256" key="17">
    <source>
        <dbReference type="RuleBase" id="RU000437"/>
    </source>
</evidence>
<dbReference type="GO" id="GO:0046167">
    <property type="term" value="P:glycerol-3-phosphate biosynthetic process"/>
    <property type="evidence" value="ECO:0007669"/>
    <property type="project" value="UniProtKB-UniRule"/>
</dbReference>
<comment type="catalytic activity">
    <reaction evidence="9">
        <text>sn-glycerol 3-phosphate + NADP(+) = dihydroxyacetone phosphate + NADPH + H(+)</text>
        <dbReference type="Rhea" id="RHEA:11096"/>
        <dbReference type="ChEBI" id="CHEBI:15378"/>
        <dbReference type="ChEBI" id="CHEBI:57597"/>
        <dbReference type="ChEBI" id="CHEBI:57642"/>
        <dbReference type="ChEBI" id="CHEBI:57783"/>
        <dbReference type="ChEBI" id="CHEBI:58349"/>
        <dbReference type="EC" id="1.1.1.94"/>
    </reaction>
    <physiologicalReaction direction="right-to-left" evidence="9">
        <dbReference type="Rhea" id="RHEA:11098"/>
    </physiologicalReaction>
</comment>
<feature type="binding site" evidence="13">
    <location>
        <position position="110"/>
    </location>
    <ligand>
        <name>NADPH</name>
        <dbReference type="ChEBI" id="CHEBI:57783"/>
    </ligand>
</feature>
<dbReference type="InterPro" id="IPR011128">
    <property type="entry name" value="G3P_DH_NAD-dep_N"/>
</dbReference>
<dbReference type="RefSeq" id="WP_089008925.1">
    <property type="nucleotide sequence ID" value="NZ_LT607411.1"/>
</dbReference>
<dbReference type="Gene3D" id="3.40.50.720">
    <property type="entry name" value="NAD(P)-binding Rossmann-like Domain"/>
    <property type="match status" value="1"/>
</dbReference>
<dbReference type="SUPFAM" id="SSF48179">
    <property type="entry name" value="6-phosphogluconate dehydrogenase C-terminal domain-like"/>
    <property type="match status" value="1"/>
</dbReference>
<evidence type="ECO:0000256" key="8">
    <source>
        <dbReference type="ARBA" id="ARBA00023264"/>
    </source>
</evidence>
<evidence type="ECO:0000256" key="4">
    <source>
        <dbReference type="ARBA" id="ARBA00023002"/>
    </source>
</evidence>
<feature type="binding site" evidence="13">
    <location>
        <position position="110"/>
    </location>
    <ligand>
        <name>sn-glycerol 3-phosphate</name>
        <dbReference type="ChEBI" id="CHEBI:57597"/>
    </ligand>
</feature>
<dbReference type="EMBL" id="LT607411">
    <property type="protein sequence ID" value="SCF32742.1"/>
    <property type="molecule type" value="Genomic_DNA"/>
</dbReference>
<evidence type="ECO:0000256" key="6">
    <source>
        <dbReference type="ARBA" id="ARBA00023098"/>
    </source>
</evidence>
<feature type="binding site" evidence="13">
    <location>
        <position position="259"/>
    </location>
    <ligand>
        <name>sn-glycerol 3-phosphate</name>
        <dbReference type="ChEBI" id="CHEBI:57597"/>
    </ligand>
</feature>
<dbReference type="PANTHER" id="PTHR11728:SF1">
    <property type="entry name" value="GLYCEROL-3-PHOSPHATE DEHYDROGENASE [NAD(+)] 2, CHLOROPLASTIC"/>
    <property type="match status" value="1"/>
</dbReference>
<evidence type="ECO:0000256" key="2">
    <source>
        <dbReference type="ARBA" id="ARBA00022516"/>
    </source>
</evidence>
<feature type="binding site" evidence="13">
    <location>
        <position position="16"/>
    </location>
    <ligand>
        <name>NADPH</name>
        <dbReference type="ChEBI" id="CHEBI:57783"/>
    </ligand>
</feature>
<dbReference type="PIRSF" id="PIRSF000114">
    <property type="entry name" value="Glycerol-3-P_dh"/>
    <property type="match status" value="1"/>
</dbReference>
<comment type="function">
    <text evidence="13">Catalyzes the reduction of the glycolytic intermediate dihydroxyacetone phosphate (DHAP) to sn-glycerol 3-phosphate (G3P), the key precursor for phospholipid synthesis.</text>
</comment>
<dbReference type="FunFam" id="3.40.50.720:FF:000019">
    <property type="entry name" value="Glycerol-3-phosphate dehydrogenase [NAD(P)+]"/>
    <property type="match status" value="1"/>
</dbReference>
<keyword evidence="13" id="KW-0963">Cytoplasm</keyword>
<evidence type="ECO:0000313" key="20">
    <source>
        <dbReference type="EMBL" id="SCF32742.1"/>
    </source>
</evidence>
<dbReference type="InterPro" id="IPR006168">
    <property type="entry name" value="G3P_DH_NAD-dep"/>
</dbReference>
<feature type="binding site" evidence="13">
    <location>
        <position position="140"/>
    </location>
    <ligand>
        <name>sn-glycerol 3-phosphate</name>
        <dbReference type="ChEBI" id="CHEBI:57597"/>
    </ligand>
</feature>
<dbReference type="Gene3D" id="1.10.1040.10">
    <property type="entry name" value="N-(1-d-carboxylethyl)-l-norvaline Dehydrogenase, domain 2"/>
    <property type="match status" value="1"/>
</dbReference>
<comment type="catalytic activity">
    <reaction evidence="13">
        <text>sn-glycerol 3-phosphate + NAD(+) = dihydroxyacetone phosphate + NADH + H(+)</text>
        <dbReference type="Rhea" id="RHEA:11092"/>
        <dbReference type="ChEBI" id="CHEBI:15378"/>
        <dbReference type="ChEBI" id="CHEBI:57540"/>
        <dbReference type="ChEBI" id="CHEBI:57597"/>
        <dbReference type="ChEBI" id="CHEBI:57642"/>
        <dbReference type="ChEBI" id="CHEBI:57945"/>
        <dbReference type="EC" id="1.1.1.94"/>
    </reaction>
</comment>
<dbReference type="InterPro" id="IPR013328">
    <property type="entry name" value="6PGD_dom2"/>
</dbReference>
<keyword evidence="8 13" id="KW-1208">Phospholipid metabolism</keyword>
<feature type="binding site" evidence="16">
    <location>
        <position position="259"/>
    </location>
    <ligand>
        <name>NAD(+)</name>
        <dbReference type="ChEBI" id="CHEBI:57540"/>
    </ligand>
</feature>
<evidence type="ECO:0000256" key="15">
    <source>
        <dbReference type="PIRSR" id="PIRSR000114-2"/>
    </source>
</evidence>
<keyword evidence="3 13" id="KW-0521">NADP</keyword>
<feature type="binding site" evidence="13">
    <location>
        <position position="259"/>
    </location>
    <ligand>
        <name>NADPH</name>
        <dbReference type="ChEBI" id="CHEBI:57783"/>
    </ligand>
</feature>
<comment type="subcellular location">
    <subcellularLocation>
        <location evidence="13">Cytoplasm</location>
    </subcellularLocation>
</comment>
<sequence length="338" mass="35497">MSGRSGHVAVLGAGSWGTAFAKILADAGREVTILARRESVAEAIRTKRRNPEYLPDVRLPDRVTATGDAEEAIVGAEVVVLSVPSQTLRGNLAGWTPYLHPDATLVSLMKGIELGTTKRMSQVIMEAAGVPADRVVVVSGPNLAPEIAAEQPAATVVAGTDGRRATLVQSSIRTPYFRPYTNDDVIGCELGGAVKNVIALAYGIATAMGFGDNTRAMLMTRGLAETARLGVALGADPITFAGLAGMGDLVASCSSPLARNRTFGEHLGRGATLEQAQVATRQTAEGVKSALAVRDLARAHGVEMPITEQVERICHEGMDPRLAVDALMSRTAKPESYE</sequence>
<feature type="binding site" evidence="15">
    <location>
        <position position="110"/>
    </location>
    <ligand>
        <name>substrate</name>
    </ligand>
</feature>
<dbReference type="GO" id="GO:0006650">
    <property type="term" value="P:glycerophospholipid metabolic process"/>
    <property type="evidence" value="ECO:0007669"/>
    <property type="project" value="UniProtKB-UniRule"/>
</dbReference>
<dbReference type="GO" id="GO:0008654">
    <property type="term" value="P:phospholipid biosynthetic process"/>
    <property type="evidence" value="ECO:0007669"/>
    <property type="project" value="UniProtKB-KW"/>
</dbReference>
<dbReference type="GO" id="GO:0141152">
    <property type="term" value="F:glycerol-3-phosphate dehydrogenase (NAD+) activity"/>
    <property type="evidence" value="ECO:0007669"/>
    <property type="project" value="RHEA"/>
</dbReference>
<dbReference type="NCBIfam" id="NF000940">
    <property type="entry name" value="PRK00094.1-2"/>
    <property type="match status" value="1"/>
</dbReference>
<feature type="binding site" evidence="13">
    <location>
        <position position="260"/>
    </location>
    <ligand>
        <name>sn-glycerol 3-phosphate</name>
        <dbReference type="ChEBI" id="CHEBI:57597"/>
    </ligand>
</feature>
<keyword evidence="4 13" id="KW-0560">Oxidoreductase</keyword>
<keyword evidence="13" id="KW-0547">Nucleotide-binding</keyword>
<evidence type="ECO:0000259" key="19">
    <source>
        <dbReference type="Pfam" id="PF07479"/>
    </source>
</evidence>
<evidence type="ECO:0000256" key="13">
    <source>
        <dbReference type="HAMAP-Rule" id="MF_00394"/>
    </source>
</evidence>
<dbReference type="GO" id="GO:0141153">
    <property type="term" value="F:glycerol-3-phosphate dehydrogenase (NADP+) activity"/>
    <property type="evidence" value="ECO:0007669"/>
    <property type="project" value="RHEA"/>
</dbReference>
<dbReference type="AlphaFoldDB" id="A0A1C4ZIG3"/>
<gene>
    <name evidence="13" type="primary">gpsA</name>
    <name evidence="20" type="ORF">GA0074695_5636</name>
</gene>
<dbReference type="EC" id="1.1.1.94" evidence="10 13"/>
<dbReference type="PANTHER" id="PTHR11728">
    <property type="entry name" value="GLYCEROL-3-PHOSPHATE DEHYDROGENASE"/>
    <property type="match status" value="1"/>
</dbReference>
<feature type="binding site" evidence="15">
    <location>
        <begin position="259"/>
        <end position="260"/>
    </location>
    <ligand>
        <name>substrate</name>
    </ligand>
</feature>
<feature type="binding site" evidence="16">
    <location>
        <begin position="12"/>
        <end position="17"/>
    </location>
    <ligand>
        <name>NAD(+)</name>
        <dbReference type="ChEBI" id="CHEBI:57540"/>
    </ligand>
</feature>
<organism evidence="20 21">
    <name type="scientific">Micromonospora viridifaciens</name>
    <dbReference type="NCBI Taxonomy" id="1881"/>
    <lineage>
        <taxon>Bacteria</taxon>
        <taxon>Bacillati</taxon>
        <taxon>Actinomycetota</taxon>
        <taxon>Actinomycetes</taxon>
        <taxon>Micromonosporales</taxon>
        <taxon>Micromonosporaceae</taxon>
        <taxon>Micromonospora</taxon>
    </lineage>
</organism>
<feature type="binding site" evidence="13">
    <location>
        <position position="53"/>
    </location>
    <ligand>
        <name>NADPH</name>
        <dbReference type="ChEBI" id="CHEBI:57783"/>
    </ligand>
</feature>
<keyword evidence="6 13" id="KW-0443">Lipid metabolism</keyword>
<feature type="domain" description="Glycerol-3-phosphate dehydrogenase NAD-dependent C-terminal" evidence="19">
    <location>
        <begin position="184"/>
        <end position="324"/>
    </location>
</feature>
<name>A0A1C4ZIG3_MICVI</name>
<dbReference type="SUPFAM" id="SSF51735">
    <property type="entry name" value="NAD(P)-binding Rossmann-fold domains"/>
    <property type="match status" value="1"/>
</dbReference>
<protein>
    <recommendedName>
        <fullName evidence="11 13">Glycerol-3-phosphate dehydrogenase [NAD(P)+]</fullName>
        <ecNumber evidence="10 13">1.1.1.94</ecNumber>
    </recommendedName>
    <alternativeName>
        <fullName evidence="13">NAD(P)(+)-dependent glycerol-3-phosphate dehydrogenase</fullName>
    </alternativeName>
    <alternativeName>
        <fullName evidence="12 13">NAD(P)H-dependent dihydroxyacetone-phosphate reductase</fullName>
    </alternativeName>
</protein>
<dbReference type="GO" id="GO:0046168">
    <property type="term" value="P:glycerol-3-phosphate catabolic process"/>
    <property type="evidence" value="ECO:0007669"/>
    <property type="project" value="InterPro"/>
</dbReference>
<dbReference type="PROSITE" id="PS00957">
    <property type="entry name" value="NAD_G3PDH"/>
    <property type="match status" value="1"/>
</dbReference>
<feature type="binding site" evidence="13">
    <location>
        <position position="195"/>
    </location>
    <ligand>
        <name>sn-glycerol 3-phosphate</name>
        <dbReference type="ChEBI" id="CHEBI:57597"/>
    </ligand>
</feature>
<dbReference type="FunFam" id="1.10.1040.10:FF:000001">
    <property type="entry name" value="Glycerol-3-phosphate dehydrogenase [NAD(P)+]"/>
    <property type="match status" value="1"/>
</dbReference>
<dbReference type="GO" id="GO:0005975">
    <property type="term" value="P:carbohydrate metabolic process"/>
    <property type="evidence" value="ECO:0007669"/>
    <property type="project" value="InterPro"/>
</dbReference>
<dbReference type="GO" id="GO:0005829">
    <property type="term" value="C:cytosol"/>
    <property type="evidence" value="ECO:0007669"/>
    <property type="project" value="TreeGrafter"/>
</dbReference>
<feature type="binding site" evidence="13">
    <location>
        <position position="36"/>
    </location>
    <ligand>
        <name>NADPH</name>
        <dbReference type="ChEBI" id="CHEBI:57783"/>
    </ligand>
</feature>
<evidence type="ECO:0000256" key="14">
    <source>
        <dbReference type="PIRSR" id="PIRSR000114-1"/>
    </source>
</evidence>
<dbReference type="InterPro" id="IPR006109">
    <property type="entry name" value="G3P_DH_NAD-dep_C"/>
</dbReference>
<dbReference type="OrthoDB" id="9812273at2"/>
<feature type="active site" description="Proton acceptor" evidence="13 14">
    <location>
        <position position="195"/>
    </location>
</feature>